<dbReference type="Pfam" id="PF07696">
    <property type="entry name" value="7TMR-DISMED2"/>
    <property type="match status" value="1"/>
</dbReference>
<dbReference type="EMBL" id="JBHSMI010000029">
    <property type="protein sequence ID" value="MFC5405388.1"/>
    <property type="molecule type" value="Genomic_DNA"/>
</dbReference>
<evidence type="ECO:0000256" key="3">
    <source>
        <dbReference type="ARBA" id="ARBA00022553"/>
    </source>
</evidence>
<evidence type="ECO:0000256" key="11">
    <source>
        <dbReference type="SAM" id="SignalP"/>
    </source>
</evidence>
<proteinExistence type="predicted"/>
<dbReference type="SMART" id="SM00388">
    <property type="entry name" value="HisKA"/>
    <property type="match status" value="1"/>
</dbReference>
<dbReference type="SMART" id="SM00387">
    <property type="entry name" value="HATPase_c"/>
    <property type="match status" value="1"/>
</dbReference>
<dbReference type="EC" id="2.7.13.3" evidence="2"/>
<dbReference type="InterPro" id="IPR036097">
    <property type="entry name" value="HisK_dim/P_sf"/>
</dbReference>
<evidence type="ECO:0000256" key="4">
    <source>
        <dbReference type="ARBA" id="ARBA00022679"/>
    </source>
</evidence>
<evidence type="ECO:0000259" key="12">
    <source>
        <dbReference type="PROSITE" id="PS50109"/>
    </source>
</evidence>
<feature type="transmembrane region" description="Helical" evidence="10">
    <location>
        <begin position="249"/>
        <end position="269"/>
    </location>
</feature>
<dbReference type="InterPro" id="IPR003594">
    <property type="entry name" value="HATPase_dom"/>
</dbReference>
<keyword evidence="10" id="KW-0472">Membrane</keyword>
<keyword evidence="11" id="KW-0732">Signal</keyword>
<comment type="caution">
    <text evidence="13">The sequence shown here is derived from an EMBL/GenBank/DDBJ whole genome shotgun (WGS) entry which is preliminary data.</text>
</comment>
<keyword evidence="10" id="KW-0812">Transmembrane</keyword>
<keyword evidence="10" id="KW-1133">Transmembrane helix</keyword>
<dbReference type="Gene3D" id="1.10.287.130">
    <property type="match status" value="1"/>
</dbReference>
<name>A0ABW0HWQ1_9BACL</name>
<dbReference type="InterPro" id="IPR011622">
    <property type="entry name" value="7TMR_DISM_rcpt_extracell_dom2"/>
</dbReference>
<keyword evidence="7" id="KW-0067">ATP-binding</keyword>
<evidence type="ECO:0000256" key="2">
    <source>
        <dbReference type="ARBA" id="ARBA00012438"/>
    </source>
</evidence>
<dbReference type="Gene3D" id="3.30.565.10">
    <property type="entry name" value="Histidine kinase-like ATPase, C-terminal domain"/>
    <property type="match status" value="1"/>
</dbReference>
<dbReference type="PRINTS" id="PR00344">
    <property type="entry name" value="BCTRLSENSOR"/>
</dbReference>
<feature type="transmembrane region" description="Helical" evidence="10">
    <location>
        <begin position="341"/>
        <end position="361"/>
    </location>
</feature>
<dbReference type="InterPro" id="IPR050736">
    <property type="entry name" value="Sensor_HK_Regulatory"/>
</dbReference>
<sequence>MRSIYGFLLIYLFSVFCVAPAANAEGTSGGSGLTLVDGKLNYSINAHMDVLEDPSRQWSLKDIQSPDVQEKFQPAEGKSSFGYKSSAYWVRVTVRNESSNAKWELSLYNSLVDSMKVYASGEAVPINRHYPTYKLNLPQGQTSTFYIRCEASGSMLLPLRLTEPSAVYGNVYGQLLMHGLYFGAVLIIVIFLLALYWHVRNVAYVYYPLSLLSFAVGLFIWNGLSLPIFGTDHWTGQTTATFFWERPSAVYDLSYTLGRWFGVLFLYRLLLPAKKALMTELLCQLMITLCPIVCLGIIFFYPFGMAQFVFWFKYVTLVLAMACVIECAWKGNRIAQVVALIRIPQVIMTVAPKALLLYGLFPDNLFTRFAPQLGVIVESIFMAFILFGLMAQMRKNEELAQNKLVHTLSEWNATLEKKVAEQTVSLQRANEELVVAEVSRTNLLQNIAHDIRSPLSIVQGGIQALKIKIAESPEQQVLLLDKVHNKVHDVNRFIDDLFALSQFEGVKSPRTLEMVMFGDWIEDIFKEMEADIRYSGHNCELVISSALADADVRMDPHLIKRVIVNLVNNACKFTPAGGTITLQALLCEQSVKVTVGDTGTGIGEEQLKYIFVRHYREGEAQGRGLGLAIAKEIVERHGGQIGVDSAREQGSQFYFTLPIIQ</sequence>
<dbReference type="InterPro" id="IPR005467">
    <property type="entry name" value="His_kinase_dom"/>
</dbReference>
<dbReference type="PANTHER" id="PTHR43711">
    <property type="entry name" value="TWO-COMPONENT HISTIDINE KINASE"/>
    <property type="match status" value="1"/>
</dbReference>
<keyword evidence="6" id="KW-0418">Kinase</keyword>
<comment type="catalytic activity">
    <reaction evidence="1">
        <text>ATP + protein L-histidine = ADP + protein N-phospho-L-histidine.</text>
        <dbReference type="EC" id="2.7.13.3"/>
    </reaction>
</comment>
<accession>A0ABW0HWQ1</accession>
<dbReference type="InterPro" id="IPR004358">
    <property type="entry name" value="Sig_transdc_His_kin-like_C"/>
</dbReference>
<evidence type="ECO:0000313" key="13">
    <source>
        <dbReference type="EMBL" id="MFC5405388.1"/>
    </source>
</evidence>
<dbReference type="SUPFAM" id="SSF47384">
    <property type="entry name" value="Homodimeric domain of signal transducing histidine kinase"/>
    <property type="match status" value="1"/>
</dbReference>
<organism evidence="13 14">
    <name type="scientific">Cohnella soli</name>
    <dbReference type="NCBI Taxonomy" id="425005"/>
    <lineage>
        <taxon>Bacteria</taxon>
        <taxon>Bacillati</taxon>
        <taxon>Bacillota</taxon>
        <taxon>Bacilli</taxon>
        <taxon>Bacillales</taxon>
        <taxon>Paenibacillaceae</taxon>
        <taxon>Cohnella</taxon>
    </lineage>
</organism>
<gene>
    <name evidence="13" type="ORF">ACFPOF_21810</name>
</gene>
<dbReference type="PROSITE" id="PS50109">
    <property type="entry name" value="HIS_KIN"/>
    <property type="match status" value="1"/>
</dbReference>
<dbReference type="Pfam" id="PF02518">
    <property type="entry name" value="HATPase_c"/>
    <property type="match status" value="1"/>
</dbReference>
<keyword evidence="9" id="KW-0175">Coiled coil</keyword>
<feature type="transmembrane region" description="Helical" evidence="10">
    <location>
        <begin position="308"/>
        <end position="329"/>
    </location>
</feature>
<feature type="transmembrane region" description="Helical" evidence="10">
    <location>
        <begin position="204"/>
        <end position="229"/>
    </location>
</feature>
<evidence type="ECO:0000256" key="5">
    <source>
        <dbReference type="ARBA" id="ARBA00022741"/>
    </source>
</evidence>
<feature type="signal peptide" evidence="11">
    <location>
        <begin position="1"/>
        <end position="24"/>
    </location>
</feature>
<dbReference type="SUPFAM" id="SSF55874">
    <property type="entry name" value="ATPase domain of HSP90 chaperone/DNA topoisomerase II/histidine kinase"/>
    <property type="match status" value="1"/>
</dbReference>
<feature type="coiled-coil region" evidence="9">
    <location>
        <begin position="412"/>
        <end position="446"/>
    </location>
</feature>
<evidence type="ECO:0000256" key="9">
    <source>
        <dbReference type="SAM" id="Coils"/>
    </source>
</evidence>
<dbReference type="CDD" id="cd00082">
    <property type="entry name" value="HisKA"/>
    <property type="match status" value="1"/>
</dbReference>
<evidence type="ECO:0000256" key="7">
    <source>
        <dbReference type="ARBA" id="ARBA00022840"/>
    </source>
</evidence>
<evidence type="ECO:0000256" key="6">
    <source>
        <dbReference type="ARBA" id="ARBA00022777"/>
    </source>
</evidence>
<dbReference type="Gene3D" id="2.60.40.2380">
    <property type="match status" value="1"/>
</dbReference>
<dbReference type="Pfam" id="PF00512">
    <property type="entry name" value="HisKA"/>
    <property type="match status" value="1"/>
</dbReference>
<keyword evidence="14" id="KW-1185">Reference proteome</keyword>
<feature type="transmembrane region" description="Helical" evidence="10">
    <location>
        <begin position="373"/>
        <end position="391"/>
    </location>
</feature>
<feature type="chain" id="PRO_5046635261" description="histidine kinase" evidence="11">
    <location>
        <begin position="25"/>
        <end position="661"/>
    </location>
</feature>
<keyword evidence="5" id="KW-0547">Nucleotide-binding</keyword>
<keyword evidence="4" id="KW-0808">Transferase</keyword>
<keyword evidence="8" id="KW-0902">Two-component regulatory system</keyword>
<feature type="transmembrane region" description="Helical" evidence="10">
    <location>
        <begin position="281"/>
        <end position="302"/>
    </location>
</feature>
<dbReference type="CDD" id="cd00075">
    <property type="entry name" value="HATPase"/>
    <property type="match status" value="1"/>
</dbReference>
<dbReference type="PANTHER" id="PTHR43711:SF1">
    <property type="entry name" value="HISTIDINE KINASE 1"/>
    <property type="match status" value="1"/>
</dbReference>
<feature type="domain" description="Histidine kinase" evidence="12">
    <location>
        <begin position="446"/>
        <end position="661"/>
    </location>
</feature>
<evidence type="ECO:0000256" key="8">
    <source>
        <dbReference type="ARBA" id="ARBA00023012"/>
    </source>
</evidence>
<dbReference type="Proteomes" id="UP001596113">
    <property type="component" value="Unassembled WGS sequence"/>
</dbReference>
<protein>
    <recommendedName>
        <fullName evidence="2">histidine kinase</fullName>
        <ecNumber evidence="2">2.7.13.3</ecNumber>
    </recommendedName>
</protein>
<dbReference type="RefSeq" id="WP_378136583.1">
    <property type="nucleotide sequence ID" value="NZ_JBHSMI010000029.1"/>
</dbReference>
<reference evidence="14" key="1">
    <citation type="journal article" date="2019" name="Int. J. Syst. Evol. Microbiol.">
        <title>The Global Catalogue of Microorganisms (GCM) 10K type strain sequencing project: providing services to taxonomists for standard genome sequencing and annotation.</title>
        <authorList>
            <consortium name="The Broad Institute Genomics Platform"/>
            <consortium name="The Broad Institute Genome Sequencing Center for Infectious Disease"/>
            <person name="Wu L."/>
            <person name="Ma J."/>
        </authorList>
    </citation>
    <scope>NUCLEOTIDE SEQUENCE [LARGE SCALE GENOMIC DNA]</scope>
    <source>
        <strain evidence="14">CGMCC 1.18575</strain>
    </source>
</reference>
<dbReference type="InterPro" id="IPR003661">
    <property type="entry name" value="HisK_dim/P_dom"/>
</dbReference>
<feature type="transmembrane region" description="Helical" evidence="10">
    <location>
        <begin position="175"/>
        <end position="197"/>
    </location>
</feature>
<evidence type="ECO:0000256" key="10">
    <source>
        <dbReference type="SAM" id="Phobius"/>
    </source>
</evidence>
<keyword evidence="3" id="KW-0597">Phosphoprotein</keyword>
<evidence type="ECO:0000313" key="14">
    <source>
        <dbReference type="Proteomes" id="UP001596113"/>
    </source>
</evidence>
<dbReference type="InterPro" id="IPR036890">
    <property type="entry name" value="HATPase_C_sf"/>
</dbReference>
<evidence type="ECO:0000256" key="1">
    <source>
        <dbReference type="ARBA" id="ARBA00000085"/>
    </source>
</evidence>
<dbReference type="InterPro" id="IPR011623">
    <property type="entry name" value="7TMR_DISM_rcpt_extracell_dom1"/>
</dbReference>
<dbReference type="Pfam" id="PF07695">
    <property type="entry name" value="7TMR-DISM_7TM"/>
    <property type="match status" value="1"/>
</dbReference>